<evidence type="ECO:0000256" key="4">
    <source>
        <dbReference type="ARBA" id="ARBA00023136"/>
    </source>
</evidence>
<dbReference type="OMA" id="KFPILKW"/>
<dbReference type="GO" id="GO:0016020">
    <property type="term" value="C:membrane"/>
    <property type="evidence" value="ECO:0007669"/>
    <property type="project" value="UniProtKB-SubCell"/>
</dbReference>
<dbReference type="PANTHER" id="PTHR43310">
    <property type="entry name" value="SULFATE TRANSPORTER YBAR-RELATED"/>
    <property type="match status" value="1"/>
</dbReference>
<keyword evidence="3 6" id="KW-1133">Transmembrane helix</keyword>
<dbReference type="InterPro" id="IPR002645">
    <property type="entry name" value="STAS_dom"/>
</dbReference>
<evidence type="ECO:0000256" key="2">
    <source>
        <dbReference type="ARBA" id="ARBA00022692"/>
    </source>
</evidence>
<dbReference type="AlphaFoldDB" id="F0Y0G3"/>
<sequence>MWTRATRRAARSLEASVSEVRDLLLSAREDRRDLAGNALAGLASAVAVVPEASQFALIAGAHPLVGLGSTVAVGASCAVFGGRPGMVSGASATCALVLKPLVESHGVEAMRVAVFVAGLFQLAAGLLKGGRLVRMVPQPVVLGFVNGLAVKVLRAQVDHFQPGGRRPPTFPHGTWLAGVPLLCHGALVALSFAVIEGAPARLTRFCPAPLLAMGLCSALARWREMPVPLLADVVGAFDGGAESLRVAFLPRYDARAAVPWLGRAPSRALVAAALPCAVELAAVGLLQSLLTLQLVDGLTRDGPDGRGRASRECRALGAGNVVAGLCGGMGGCGLLGQSLVNLSSGGAARASAVFYVAFVFGALAAGGALLGALPVAALVGLMLAVAKHTFSWSSLRLLGRCRAADAATILLVSALTATRGLALAVASGIVATCVRFAYDSANDLYSSHEAALGVRTVDLHGTLFFGSAAAFKDHAAPTDRDRAYARSWRRRWVKRVVVLDFLQCRVCDASAIAAINDAVDAYRDLGLTVVLRHLSRDAALFLRAASTRADVVFDERDDDPSYYVAATTPDGLGQPKQGQTVVVEPADEGKGAP</sequence>
<protein>
    <recommendedName>
        <fullName evidence="7">STAS domain-containing protein</fullName>
    </recommendedName>
</protein>
<dbReference type="GeneID" id="20222192"/>
<dbReference type="Proteomes" id="UP000002729">
    <property type="component" value="Unassembled WGS sequence"/>
</dbReference>
<feature type="transmembrane region" description="Helical" evidence="6">
    <location>
        <begin position="109"/>
        <end position="127"/>
    </location>
</feature>
<feature type="transmembrane region" description="Helical" evidence="6">
    <location>
        <begin position="316"/>
        <end position="340"/>
    </location>
</feature>
<reference evidence="8 9" key="1">
    <citation type="journal article" date="2011" name="Proc. Natl. Acad. Sci. U.S.A.">
        <title>Niche of harmful alga Aureococcus anophagefferens revealed through ecogenomics.</title>
        <authorList>
            <person name="Gobler C.J."/>
            <person name="Berry D.L."/>
            <person name="Dyhrman S.T."/>
            <person name="Wilhelm S.W."/>
            <person name="Salamov A."/>
            <person name="Lobanov A.V."/>
            <person name="Zhang Y."/>
            <person name="Collier J.L."/>
            <person name="Wurch L.L."/>
            <person name="Kustka A.B."/>
            <person name="Dill B.D."/>
            <person name="Shah M."/>
            <person name="VerBerkmoes N.C."/>
            <person name="Kuo A."/>
            <person name="Terry A."/>
            <person name="Pangilinan J."/>
            <person name="Lindquist E.A."/>
            <person name="Lucas S."/>
            <person name="Paulsen I.T."/>
            <person name="Hattenrath-Lehmann T.K."/>
            <person name="Talmage S.C."/>
            <person name="Walker E.A."/>
            <person name="Koch F."/>
            <person name="Burson A.M."/>
            <person name="Marcoval M.A."/>
            <person name="Tang Y.Z."/>
            <person name="Lecleir G.R."/>
            <person name="Coyne K.J."/>
            <person name="Berg G.M."/>
            <person name="Bertrand E.M."/>
            <person name="Saito M.A."/>
            <person name="Gladyshev V.N."/>
            <person name="Grigoriev I.V."/>
        </authorList>
    </citation>
    <scope>NUCLEOTIDE SEQUENCE [LARGE SCALE GENOMIC DNA]</scope>
    <source>
        <strain evidence="9">CCMP 1984</strain>
    </source>
</reference>
<proteinExistence type="predicted"/>
<feature type="domain" description="STAS" evidence="7">
    <location>
        <begin position="444"/>
        <end position="531"/>
    </location>
</feature>
<dbReference type="Pfam" id="PF00916">
    <property type="entry name" value="Sulfate_transp"/>
    <property type="match status" value="2"/>
</dbReference>
<feature type="region of interest" description="Disordered" evidence="5">
    <location>
        <begin position="566"/>
        <end position="593"/>
    </location>
</feature>
<dbReference type="SUPFAM" id="SSF52091">
    <property type="entry name" value="SpoIIaa-like"/>
    <property type="match status" value="1"/>
</dbReference>
<name>F0Y0G3_AURAN</name>
<gene>
    <name evidence="8" type="ORF">AURANDRAFT_52423</name>
</gene>
<evidence type="ECO:0000313" key="8">
    <source>
        <dbReference type="EMBL" id="EGB11752.1"/>
    </source>
</evidence>
<dbReference type="InterPro" id="IPR011547">
    <property type="entry name" value="SLC26A/SulP_dom"/>
</dbReference>
<evidence type="ECO:0000259" key="7">
    <source>
        <dbReference type="PROSITE" id="PS50801"/>
    </source>
</evidence>
<dbReference type="OrthoDB" id="288203at2759"/>
<keyword evidence="4 6" id="KW-0472">Membrane</keyword>
<feature type="transmembrane region" description="Helical" evidence="6">
    <location>
        <begin position="352"/>
        <end position="385"/>
    </location>
</feature>
<evidence type="ECO:0000256" key="5">
    <source>
        <dbReference type="SAM" id="MobiDB-lite"/>
    </source>
</evidence>
<dbReference type="Gene3D" id="3.30.750.24">
    <property type="entry name" value="STAS domain"/>
    <property type="match status" value="1"/>
</dbReference>
<keyword evidence="9" id="KW-1185">Reference proteome</keyword>
<dbReference type="InterPro" id="IPR036513">
    <property type="entry name" value="STAS_dom_sf"/>
</dbReference>
<dbReference type="InterPro" id="IPR052706">
    <property type="entry name" value="Membrane-Transporter-like"/>
</dbReference>
<evidence type="ECO:0000313" key="9">
    <source>
        <dbReference type="Proteomes" id="UP000002729"/>
    </source>
</evidence>
<comment type="subcellular location">
    <subcellularLocation>
        <location evidence="1">Membrane</location>
        <topology evidence="1">Multi-pass membrane protein</topology>
    </subcellularLocation>
</comment>
<dbReference type="InParanoid" id="F0Y0G3"/>
<feature type="transmembrane region" description="Helical" evidence="6">
    <location>
        <begin position="175"/>
        <end position="195"/>
    </location>
</feature>
<dbReference type="PROSITE" id="PS50801">
    <property type="entry name" value="STAS"/>
    <property type="match status" value="1"/>
</dbReference>
<dbReference type="EMBL" id="GL833122">
    <property type="protein sequence ID" value="EGB11752.1"/>
    <property type="molecule type" value="Genomic_DNA"/>
</dbReference>
<accession>F0Y0G3</accession>
<dbReference type="KEGG" id="aaf:AURANDRAFT_52423"/>
<evidence type="ECO:0000256" key="1">
    <source>
        <dbReference type="ARBA" id="ARBA00004141"/>
    </source>
</evidence>
<dbReference type="PANTHER" id="PTHR43310:SF1">
    <property type="entry name" value="SULFATE TRANSPORTER YBAR-RELATED"/>
    <property type="match status" value="1"/>
</dbReference>
<dbReference type="eggNOG" id="KOG0236">
    <property type="taxonomic scope" value="Eukaryota"/>
</dbReference>
<keyword evidence="2 6" id="KW-0812">Transmembrane</keyword>
<evidence type="ECO:0000256" key="6">
    <source>
        <dbReference type="SAM" id="Phobius"/>
    </source>
</evidence>
<feature type="transmembrane region" description="Helical" evidence="6">
    <location>
        <begin position="406"/>
        <end position="430"/>
    </location>
</feature>
<organism evidence="9">
    <name type="scientific">Aureococcus anophagefferens</name>
    <name type="common">Harmful bloom alga</name>
    <dbReference type="NCBI Taxonomy" id="44056"/>
    <lineage>
        <taxon>Eukaryota</taxon>
        <taxon>Sar</taxon>
        <taxon>Stramenopiles</taxon>
        <taxon>Ochrophyta</taxon>
        <taxon>Pelagophyceae</taxon>
        <taxon>Pelagomonadales</taxon>
        <taxon>Pelagomonadaceae</taxon>
        <taxon>Aureococcus</taxon>
    </lineage>
</organism>
<dbReference type="RefSeq" id="XP_009034088.1">
    <property type="nucleotide sequence ID" value="XM_009035840.1"/>
</dbReference>
<evidence type="ECO:0000256" key="3">
    <source>
        <dbReference type="ARBA" id="ARBA00022989"/>
    </source>
</evidence>